<sequence length="242" mass="27399">MGFMPRDVDLWIYGDDTLVGFRNNSMPRGLTPPDLQKILKDRYGIYAGDWNIGRLSSYGDEAGATFLGVWNRDGLHGRPLAKWIDISLYPEKPRNSIVHQLNRMKYLDHAAVATKDNEAYFTDYFLFLNDLLPPEAQTAPAVLKQSLKRKFVSSHANFSSGSTDIREWEYGSVTTLAELKRPCRNYQNTLMDRQISGRSNRLRRAAAPTWLSYRLDGVPICICGVQREDVARVVAEAPALAL</sequence>
<dbReference type="AlphaFoldDB" id="A0A2V0RKZ1"/>
<evidence type="ECO:0000313" key="1">
    <source>
        <dbReference type="EMBL" id="GBH22312.1"/>
    </source>
</evidence>
<reference evidence="1" key="1">
    <citation type="submission" date="2017-04" db="EMBL/GenBank/DDBJ databases">
        <title>Unveiling RNA virosphere associated with marine microorganisms.</title>
        <authorList>
            <person name="Urayama S."/>
            <person name="Takaki Y."/>
            <person name="Nishi S."/>
            <person name="Yoshida Y."/>
            <person name="Deguchi S."/>
            <person name="Takai K."/>
            <person name="Nunoura T."/>
        </authorList>
    </citation>
    <scope>NUCLEOTIDE SEQUENCE</scope>
</reference>
<name>A0A2V0RKZ1_9ZZZZ</name>
<protein>
    <submittedName>
        <fullName evidence="1">RdRp</fullName>
    </submittedName>
</protein>
<accession>A0A2V0RKZ1</accession>
<dbReference type="EMBL" id="BDQB01000200">
    <property type="protein sequence ID" value="GBH22312.1"/>
    <property type="molecule type" value="Genomic_RNA"/>
</dbReference>
<comment type="caution">
    <text evidence="1">The sequence shown here is derived from an EMBL/GenBank/DDBJ whole genome shotgun (WGS) entry which is preliminary data.</text>
</comment>
<organism evidence="1">
    <name type="scientific">viral metagenome</name>
    <dbReference type="NCBI Taxonomy" id="1070528"/>
    <lineage>
        <taxon>unclassified sequences</taxon>
        <taxon>metagenomes</taxon>
        <taxon>organismal metagenomes</taxon>
    </lineage>
</organism>
<proteinExistence type="predicted"/>